<dbReference type="PROSITE" id="PS00018">
    <property type="entry name" value="EF_HAND_1"/>
    <property type="match status" value="1"/>
</dbReference>
<feature type="non-terminal residue" evidence="3">
    <location>
        <position position="1"/>
    </location>
</feature>
<evidence type="ECO:0000313" key="4">
    <source>
        <dbReference type="Proteomes" id="UP000626109"/>
    </source>
</evidence>
<keyword evidence="2" id="KW-0472">Membrane</keyword>
<organism evidence="3 4">
    <name type="scientific">Polarella glacialis</name>
    <name type="common">Dinoflagellate</name>
    <dbReference type="NCBI Taxonomy" id="89957"/>
    <lineage>
        <taxon>Eukaryota</taxon>
        <taxon>Sar</taxon>
        <taxon>Alveolata</taxon>
        <taxon>Dinophyceae</taxon>
        <taxon>Suessiales</taxon>
        <taxon>Suessiaceae</taxon>
        <taxon>Polarella</taxon>
    </lineage>
</organism>
<gene>
    <name evidence="3" type="ORF">PGLA2088_LOCUS11893</name>
</gene>
<dbReference type="EMBL" id="CAJNNW010013874">
    <property type="protein sequence ID" value="CAE8655907.1"/>
    <property type="molecule type" value="Genomic_DNA"/>
</dbReference>
<comment type="caution">
    <text evidence="3">The sequence shown here is derived from an EMBL/GenBank/DDBJ whole genome shotgun (WGS) entry which is preliminary data.</text>
</comment>
<proteinExistence type="predicted"/>
<reference evidence="3" key="1">
    <citation type="submission" date="2021-02" db="EMBL/GenBank/DDBJ databases">
        <authorList>
            <person name="Dougan E. K."/>
            <person name="Rhodes N."/>
            <person name="Thang M."/>
            <person name="Chan C."/>
        </authorList>
    </citation>
    <scope>NUCLEOTIDE SEQUENCE</scope>
</reference>
<evidence type="ECO:0000313" key="3">
    <source>
        <dbReference type="EMBL" id="CAE8655907.1"/>
    </source>
</evidence>
<protein>
    <submittedName>
        <fullName evidence="3">Uncharacterized protein</fullName>
    </submittedName>
</protein>
<name>A0A813ITE1_POLGL</name>
<keyword evidence="2" id="KW-1133">Transmembrane helix</keyword>
<feature type="transmembrane region" description="Helical" evidence="2">
    <location>
        <begin position="115"/>
        <end position="135"/>
    </location>
</feature>
<feature type="region of interest" description="Disordered" evidence="1">
    <location>
        <begin position="53"/>
        <end position="86"/>
    </location>
</feature>
<feature type="compositionally biased region" description="Basic and acidic residues" evidence="1">
    <location>
        <begin position="70"/>
        <end position="82"/>
    </location>
</feature>
<feature type="non-terminal residue" evidence="3">
    <location>
        <position position="148"/>
    </location>
</feature>
<sequence>PDVFQRHIPVQIDQVCFPIHQQHHQQPATFIIMAAALQMTMLFVDDWFDGGGAKKPAKPAQNPKAQEAVDPDKPAEPRHVLDIDGDGDVDIDDLVAAMEAEVEGDAAEGLIRDHWIIFCPIQIVICCVFWIAGAASEPSSVGIFSRFG</sequence>
<accession>A0A813ITE1</accession>
<keyword evidence="2" id="KW-0812">Transmembrane</keyword>
<evidence type="ECO:0000256" key="1">
    <source>
        <dbReference type="SAM" id="MobiDB-lite"/>
    </source>
</evidence>
<dbReference type="AlphaFoldDB" id="A0A813ITE1"/>
<dbReference type="Proteomes" id="UP000626109">
    <property type="component" value="Unassembled WGS sequence"/>
</dbReference>
<dbReference type="InterPro" id="IPR018247">
    <property type="entry name" value="EF_Hand_1_Ca_BS"/>
</dbReference>
<evidence type="ECO:0000256" key="2">
    <source>
        <dbReference type="SAM" id="Phobius"/>
    </source>
</evidence>